<dbReference type="Gene3D" id="1.20.1280.50">
    <property type="match status" value="1"/>
</dbReference>
<evidence type="ECO:0000313" key="2">
    <source>
        <dbReference type="EMBL" id="KAF9789317.1"/>
    </source>
</evidence>
<reference evidence="2" key="2">
    <citation type="submission" date="2020-11" db="EMBL/GenBank/DDBJ databases">
        <authorList>
            <consortium name="DOE Joint Genome Institute"/>
            <person name="Kuo A."/>
            <person name="Miyauchi S."/>
            <person name="Kiss E."/>
            <person name="Drula E."/>
            <person name="Kohler A."/>
            <person name="Sanchez-Garcia M."/>
            <person name="Andreopoulos B."/>
            <person name="Barry K.W."/>
            <person name="Bonito G."/>
            <person name="Buee M."/>
            <person name="Carver A."/>
            <person name="Chen C."/>
            <person name="Cichocki N."/>
            <person name="Clum A."/>
            <person name="Culley D."/>
            <person name="Crous P.W."/>
            <person name="Fauchery L."/>
            <person name="Girlanda M."/>
            <person name="Hayes R."/>
            <person name="Keri Z."/>
            <person name="Labutti K."/>
            <person name="Lipzen A."/>
            <person name="Lombard V."/>
            <person name="Magnuson J."/>
            <person name="Maillard F."/>
            <person name="Morin E."/>
            <person name="Murat C."/>
            <person name="Nolan M."/>
            <person name="Ohm R."/>
            <person name="Pangilinan J."/>
            <person name="Pereira M."/>
            <person name="Perotto S."/>
            <person name="Peter M."/>
            <person name="Riley R."/>
            <person name="Sitrit Y."/>
            <person name="Stielow B."/>
            <person name="Szollosi G."/>
            <person name="Zifcakova L."/>
            <person name="Stursova M."/>
            <person name="Spatafora J.W."/>
            <person name="Tedersoo L."/>
            <person name="Vaario L.-M."/>
            <person name="Yamada A."/>
            <person name="Yan M."/>
            <person name="Wang P."/>
            <person name="Xu J."/>
            <person name="Bruns T."/>
            <person name="Baldrian P."/>
            <person name="Vilgalys R."/>
            <person name="Henrissat B."/>
            <person name="Grigoriev I.V."/>
            <person name="Hibbett D."/>
            <person name="Nagy L.G."/>
            <person name="Martin F.M."/>
        </authorList>
    </citation>
    <scope>NUCLEOTIDE SEQUENCE</scope>
    <source>
        <strain evidence="2">UH-Tt-Lm1</strain>
    </source>
</reference>
<sequence length="56" mass="6590">SRSRLPPEISDRVVDLLHDEPESLERCCLVSKSWVACARKHLFRELAFDSRHLQAW</sequence>
<gene>
    <name evidence="2" type="ORF">BJ322DRAFT_987841</name>
</gene>
<comment type="caution">
    <text evidence="2">The sequence shown here is derived from an EMBL/GenBank/DDBJ whole genome shotgun (WGS) entry which is preliminary data.</text>
</comment>
<feature type="non-terminal residue" evidence="2">
    <location>
        <position position="1"/>
    </location>
</feature>
<dbReference type="Proteomes" id="UP000736335">
    <property type="component" value="Unassembled WGS sequence"/>
</dbReference>
<dbReference type="OrthoDB" id="2921803at2759"/>
<reference evidence="2" key="1">
    <citation type="journal article" date="2020" name="Nat. Commun.">
        <title>Large-scale genome sequencing of mycorrhizal fungi provides insights into the early evolution of symbiotic traits.</title>
        <authorList>
            <person name="Miyauchi S."/>
            <person name="Kiss E."/>
            <person name="Kuo A."/>
            <person name="Drula E."/>
            <person name="Kohler A."/>
            <person name="Sanchez-Garcia M."/>
            <person name="Morin E."/>
            <person name="Andreopoulos B."/>
            <person name="Barry K.W."/>
            <person name="Bonito G."/>
            <person name="Buee M."/>
            <person name="Carver A."/>
            <person name="Chen C."/>
            <person name="Cichocki N."/>
            <person name="Clum A."/>
            <person name="Culley D."/>
            <person name="Crous P.W."/>
            <person name="Fauchery L."/>
            <person name="Girlanda M."/>
            <person name="Hayes R.D."/>
            <person name="Keri Z."/>
            <person name="LaButti K."/>
            <person name="Lipzen A."/>
            <person name="Lombard V."/>
            <person name="Magnuson J."/>
            <person name="Maillard F."/>
            <person name="Murat C."/>
            <person name="Nolan M."/>
            <person name="Ohm R.A."/>
            <person name="Pangilinan J."/>
            <person name="Pereira M.F."/>
            <person name="Perotto S."/>
            <person name="Peter M."/>
            <person name="Pfister S."/>
            <person name="Riley R."/>
            <person name="Sitrit Y."/>
            <person name="Stielow J.B."/>
            <person name="Szollosi G."/>
            <person name="Zifcakova L."/>
            <person name="Stursova M."/>
            <person name="Spatafora J.W."/>
            <person name="Tedersoo L."/>
            <person name="Vaario L.M."/>
            <person name="Yamada A."/>
            <person name="Yan M."/>
            <person name="Wang P."/>
            <person name="Xu J."/>
            <person name="Bruns T."/>
            <person name="Baldrian P."/>
            <person name="Vilgalys R."/>
            <person name="Dunand C."/>
            <person name="Henrissat B."/>
            <person name="Grigoriev I.V."/>
            <person name="Hibbett D."/>
            <person name="Nagy L.G."/>
            <person name="Martin F.M."/>
        </authorList>
    </citation>
    <scope>NUCLEOTIDE SEQUENCE</scope>
    <source>
        <strain evidence="2">UH-Tt-Lm1</strain>
    </source>
</reference>
<evidence type="ECO:0000259" key="1">
    <source>
        <dbReference type="Pfam" id="PF12937"/>
    </source>
</evidence>
<organism evidence="2 3">
    <name type="scientific">Thelephora terrestris</name>
    <dbReference type="NCBI Taxonomy" id="56493"/>
    <lineage>
        <taxon>Eukaryota</taxon>
        <taxon>Fungi</taxon>
        <taxon>Dikarya</taxon>
        <taxon>Basidiomycota</taxon>
        <taxon>Agaricomycotina</taxon>
        <taxon>Agaricomycetes</taxon>
        <taxon>Thelephorales</taxon>
        <taxon>Thelephoraceae</taxon>
        <taxon>Thelephora</taxon>
    </lineage>
</organism>
<keyword evidence="3" id="KW-1185">Reference proteome</keyword>
<dbReference type="InterPro" id="IPR036047">
    <property type="entry name" value="F-box-like_dom_sf"/>
</dbReference>
<dbReference type="EMBL" id="WIUZ02000003">
    <property type="protein sequence ID" value="KAF9789317.1"/>
    <property type="molecule type" value="Genomic_DNA"/>
</dbReference>
<dbReference type="Pfam" id="PF12937">
    <property type="entry name" value="F-box-like"/>
    <property type="match status" value="1"/>
</dbReference>
<dbReference type="InterPro" id="IPR001810">
    <property type="entry name" value="F-box_dom"/>
</dbReference>
<protein>
    <recommendedName>
        <fullName evidence="1">F-box domain-containing protein</fullName>
    </recommendedName>
</protein>
<dbReference type="SUPFAM" id="SSF81383">
    <property type="entry name" value="F-box domain"/>
    <property type="match status" value="1"/>
</dbReference>
<feature type="domain" description="F-box" evidence="1">
    <location>
        <begin position="3"/>
        <end position="48"/>
    </location>
</feature>
<accession>A0A9P6HKJ2</accession>
<feature type="non-terminal residue" evidence="2">
    <location>
        <position position="56"/>
    </location>
</feature>
<proteinExistence type="predicted"/>
<dbReference type="AlphaFoldDB" id="A0A9P6HKJ2"/>
<name>A0A9P6HKJ2_9AGAM</name>
<evidence type="ECO:0000313" key="3">
    <source>
        <dbReference type="Proteomes" id="UP000736335"/>
    </source>
</evidence>